<protein>
    <recommendedName>
        <fullName evidence="1">AAA+ ATPase domain-containing protein</fullName>
    </recommendedName>
</protein>
<sequence>MKKDLMEKEKRKIKIEMGFDQIQDLKNEPEVKVLWEGISEGTFGLLCGVAKTGKTTFAENLAISLSVGRTEYFGKKMNGVPRKVLFVNMEESWKIRGRRNTKQLNELSVAELDLYRENYMTVPKDFPEFLNNENDWEYLRDYIAEANPDVIFIDSLTHMFSGEIEKSANCVNFVQKFKKYVTCFGKTVIVIHHNVKGNDKPIDQNNVAGSRVILQSFQFAYGFANIPMGGKYMCPLNNKEFGIDTTEAILYDIKEDGWIVATGEKCNKYKLYKDSYKSDGRTDSTNTDLIYNYIESISSQVSQTSLYGNRTTTRMLMSEFVENDSRTMSKDTLHKGLLKLEKESKIKREKKGVYILNSKVEDERNDTK</sequence>
<comment type="caution">
    <text evidence="2">The sequence shown here is derived from an EMBL/GenBank/DDBJ whole genome shotgun (WGS) entry which is preliminary data.</text>
</comment>
<keyword evidence="3" id="KW-1185">Reference proteome</keyword>
<evidence type="ECO:0000259" key="1">
    <source>
        <dbReference type="SMART" id="SM00382"/>
    </source>
</evidence>
<gene>
    <name evidence="2" type="ORF">LPB303_14570</name>
</gene>
<dbReference type="Proteomes" id="UP000076923">
    <property type="component" value="Unassembled WGS sequence"/>
</dbReference>
<dbReference type="RefSeq" id="WP_068451746.1">
    <property type="nucleotide sequence ID" value="NZ_CP150660.1"/>
</dbReference>
<organism evidence="2 3">
    <name type="scientific">Polaribacter atrinae</name>
    <dbReference type="NCBI Taxonomy" id="1333662"/>
    <lineage>
        <taxon>Bacteria</taxon>
        <taxon>Pseudomonadati</taxon>
        <taxon>Bacteroidota</taxon>
        <taxon>Flavobacteriia</taxon>
        <taxon>Flavobacteriales</taxon>
        <taxon>Flavobacteriaceae</taxon>
    </lineage>
</organism>
<dbReference type="SMART" id="SM00382">
    <property type="entry name" value="AAA"/>
    <property type="match status" value="1"/>
</dbReference>
<evidence type="ECO:0000313" key="3">
    <source>
        <dbReference type="Proteomes" id="UP000076923"/>
    </source>
</evidence>
<dbReference type="Pfam" id="PF13481">
    <property type="entry name" value="AAA_25"/>
    <property type="match status" value="1"/>
</dbReference>
<name>A0A176T4L6_9FLAO</name>
<dbReference type="Gene3D" id="3.40.50.300">
    <property type="entry name" value="P-loop containing nucleotide triphosphate hydrolases"/>
    <property type="match status" value="1"/>
</dbReference>
<evidence type="ECO:0000313" key="2">
    <source>
        <dbReference type="EMBL" id="OAD42862.1"/>
    </source>
</evidence>
<feature type="domain" description="AAA+ ATPase" evidence="1">
    <location>
        <begin position="40"/>
        <end position="223"/>
    </location>
</feature>
<proteinExistence type="predicted"/>
<dbReference type="InterPro" id="IPR027417">
    <property type="entry name" value="P-loop_NTPase"/>
</dbReference>
<dbReference type="SUPFAM" id="SSF52540">
    <property type="entry name" value="P-loop containing nucleoside triphosphate hydrolases"/>
    <property type="match status" value="1"/>
</dbReference>
<dbReference type="EMBL" id="LVWE01000058">
    <property type="protein sequence ID" value="OAD42862.1"/>
    <property type="molecule type" value="Genomic_DNA"/>
</dbReference>
<dbReference type="STRING" id="1333662.LPB303_14570"/>
<dbReference type="InterPro" id="IPR003593">
    <property type="entry name" value="AAA+_ATPase"/>
</dbReference>
<dbReference type="AlphaFoldDB" id="A0A176T4L6"/>
<accession>A0A176T4L6</accession>
<reference evidence="2 3" key="1">
    <citation type="submission" date="2016-02" db="EMBL/GenBank/DDBJ databases">
        <title>Draft genome sequence of Polaribacter atrinae KACC17473.</title>
        <authorList>
            <person name="Shin S.-K."/>
            <person name="Yi H."/>
        </authorList>
    </citation>
    <scope>NUCLEOTIDE SEQUENCE [LARGE SCALE GENOMIC DNA]</scope>
    <source>
        <strain evidence="2 3">KACC 17473</strain>
    </source>
</reference>
<dbReference type="OrthoDB" id="1407597at2"/>